<proteinExistence type="predicted"/>
<protein>
    <submittedName>
        <fullName evidence="1">Uncharacterized protein</fullName>
    </submittedName>
</protein>
<gene>
    <name evidence="1" type="ORF">BpHYR1_030723</name>
</gene>
<dbReference type="AlphaFoldDB" id="A0A3M7RHM4"/>
<dbReference type="EMBL" id="REGN01003354">
    <property type="protein sequence ID" value="RNA23072.1"/>
    <property type="molecule type" value="Genomic_DNA"/>
</dbReference>
<accession>A0A3M7RHM4</accession>
<name>A0A3M7RHM4_BRAPC</name>
<sequence length="193" mass="22604">TKLGASKKKSQNSVDKSLDEALEHIDRLKKDMNHLCSDLDLLYNSKKDINESNNDSYQSNVSRNSSFSNLNFEFDDDLMEDFSSLNEHCRLKTPFRELDVPKSVNIFSAEKSTQTNRMGPKIFTIKTMKRISKNLTKQRVKIEFLPKPYYKRLKLFTLVKEFEMLVINSLLSYIYNLKSRSIIVKLRDSNCHF</sequence>
<comment type="caution">
    <text evidence="1">The sequence shown here is derived from an EMBL/GenBank/DDBJ whole genome shotgun (WGS) entry which is preliminary data.</text>
</comment>
<evidence type="ECO:0000313" key="2">
    <source>
        <dbReference type="Proteomes" id="UP000276133"/>
    </source>
</evidence>
<keyword evidence="2" id="KW-1185">Reference proteome</keyword>
<dbReference type="Proteomes" id="UP000276133">
    <property type="component" value="Unassembled WGS sequence"/>
</dbReference>
<organism evidence="1 2">
    <name type="scientific">Brachionus plicatilis</name>
    <name type="common">Marine rotifer</name>
    <name type="synonym">Brachionus muelleri</name>
    <dbReference type="NCBI Taxonomy" id="10195"/>
    <lineage>
        <taxon>Eukaryota</taxon>
        <taxon>Metazoa</taxon>
        <taxon>Spiralia</taxon>
        <taxon>Gnathifera</taxon>
        <taxon>Rotifera</taxon>
        <taxon>Eurotatoria</taxon>
        <taxon>Monogononta</taxon>
        <taxon>Pseudotrocha</taxon>
        <taxon>Ploima</taxon>
        <taxon>Brachionidae</taxon>
        <taxon>Brachionus</taxon>
    </lineage>
</organism>
<feature type="non-terminal residue" evidence="1">
    <location>
        <position position="1"/>
    </location>
</feature>
<reference evidence="1 2" key="1">
    <citation type="journal article" date="2018" name="Sci. Rep.">
        <title>Genomic signatures of local adaptation to the degree of environmental predictability in rotifers.</title>
        <authorList>
            <person name="Franch-Gras L."/>
            <person name="Hahn C."/>
            <person name="Garcia-Roger E.M."/>
            <person name="Carmona M.J."/>
            <person name="Serra M."/>
            <person name="Gomez A."/>
        </authorList>
    </citation>
    <scope>NUCLEOTIDE SEQUENCE [LARGE SCALE GENOMIC DNA]</scope>
    <source>
        <strain evidence="1">HYR1</strain>
    </source>
</reference>
<evidence type="ECO:0000313" key="1">
    <source>
        <dbReference type="EMBL" id="RNA23072.1"/>
    </source>
</evidence>